<sequence>MARSDQDMKPVDFADQKVLRGTGGEVHQVATGKSKPLTTAQGVPVSDDQNSLKAGRRGPTLLEDQHFREKIFHFDHERIPERVVHARGFGAHGYFETYESLSDITAADLFQRPGEKTDVFVRFSTVAGNKGSADLARDVRGFAVKFYTKEGNWDIVGNNIPVFFIQDAIKFPDLIHSAKQEPDRGFPQAQTAHDNFWDFISLTPESINMALWIMSDRTIPRSFRFMEGFGVHTFRFVNAEGKSTFVKFHWKPKQGMQSVIWNEALKLNGADPDFHRRDLWDAIKMGDYPEWELGLQLFDEDFAEKFDFDVLDATKIIPEEEVPVKPVGRMVLNRCVDNFFAETEQVAFHTGNLVPGIDFTNDPLLQGRNFSYLDTQLSRLGSTNFTHLPVNAPRCPFHHFQQDGHMAFHNPVGRANYEPNSWSGEEGGPREDPKRGFASHPEALEGEKSRVRSETFADHYSQARQFYISQTEVEQGHIASAFTFELSKVETLEIRARIVAHLRNVDEDLAKKVADGLRLKEMPEPIEAAMPTKTELKTSPKLSIILNGPESFAGRKLGVLVTDGVDIDLVKALKSAVEAEDAMIEFVAPMVGGVEASDGTWIEADEKIDGGPSVLYDAVAILASEDAVAALANMPPAKDFVSDAFVHCKFIGYSQAAKMLFEKAGIASDMDAGCVALSGAGEAKNFVKSLGKLRVWDREPKVSAG</sequence>
<dbReference type="PROSITE" id="PS51402">
    <property type="entry name" value="CATALASE_3"/>
    <property type="match status" value="1"/>
</dbReference>
<evidence type="ECO:0000256" key="8">
    <source>
        <dbReference type="ARBA" id="ARBA00023004"/>
    </source>
</evidence>
<keyword evidence="5 10" id="KW-0349">Heme</keyword>
<evidence type="ECO:0000256" key="9">
    <source>
        <dbReference type="ARBA" id="ARBA00023324"/>
    </source>
</evidence>
<evidence type="ECO:0000256" key="12">
    <source>
        <dbReference type="PIRSR" id="PIRSR038927-2"/>
    </source>
</evidence>
<protein>
    <recommendedName>
        <fullName evidence="3 10">Catalase</fullName>
        <ecNumber evidence="3 10">1.11.1.6</ecNumber>
    </recommendedName>
</protein>
<evidence type="ECO:0000256" key="15">
    <source>
        <dbReference type="RuleBase" id="RU000498"/>
    </source>
</evidence>
<keyword evidence="8 10" id="KW-0408">Iron</keyword>
<organism evidence="18 19">
    <name type="scientific">Afifella marina DSM 2698</name>
    <dbReference type="NCBI Taxonomy" id="1120955"/>
    <lineage>
        <taxon>Bacteria</taxon>
        <taxon>Pseudomonadati</taxon>
        <taxon>Pseudomonadota</taxon>
        <taxon>Alphaproteobacteria</taxon>
        <taxon>Hyphomicrobiales</taxon>
        <taxon>Afifellaceae</taxon>
        <taxon>Afifella</taxon>
    </lineage>
</organism>
<evidence type="ECO:0000256" key="3">
    <source>
        <dbReference type="ARBA" id="ARBA00012314"/>
    </source>
</evidence>
<dbReference type="GO" id="GO:0046872">
    <property type="term" value="F:metal ion binding"/>
    <property type="evidence" value="ECO:0007669"/>
    <property type="project" value="UniProtKB-KW"/>
</dbReference>
<dbReference type="InterPro" id="IPR011614">
    <property type="entry name" value="Catalase_core"/>
</dbReference>
<feature type="active site" evidence="11">
    <location>
        <position position="158"/>
    </location>
</feature>
<evidence type="ECO:0000256" key="1">
    <source>
        <dbReference type="ARBA" id="ARBA00001971"/>
    </source>
</evidence>
<comment type="catalytic activity">
    <reaction evidence="10 15">
        <text>2 H2O2 = O2 + 2 H2O</text>
        <dbReference type="Rhea" id="RHEA:20309"/>
        <dbReference type="ChEBI" id="CHEBI:15377"/>
        <dbReference type="ChEBI" id="CHEBI:15379"/>
        <dbReference type="ChEBI" id="CHEBI:16240"/>
        <dbReference type="EC" id="1.11.1.6"/>
    </reaction>
</comment>
<keyword evidence="6 10" id="KW-0479">Metal-binding</keyword>
<dbReference type="SUPFAM" id="SSF56634">
    <property type="entry name" value="Heme-dependent catalase-like"/>
    <property type="match status" value="1"/>
</dbReference>
<dbReference type="Pfam" id="PF18011">
    <property type="entry name" value="Catalase_C"/>
    <property type="match status" value="1"/>
</dbReference>
<evidence type="ECO:0000256" key="10">
    <source>
        <dbReference type="PIRNR" id="PIRNR038927"/>
    </source>
</evidence>
<dbReference type="GO" id="GO:0005829">
    <property type="term" value="C:cytosol"/>
    <property type="evidence" value="ECO:0007669"/>
    <property type="project" value="TreeGrafter"/>
</dbReference>
<feature type="domain" description="Catalase core" evidence="17">
    <location>
        <begin position="38"/>
        <end position="426"/>
    </location>
</feature>
<dbReference type="PIRSF" id="PIRSF038927">
    <property type="entry name" value="Catalase_clade2"/>
    <property type="match status" value="1"/>
</dbReference>
<dbReference type="InterPro" id="IPR024712">
    <property type="entry name" value="Catalase_clade2"/>
</dbReference>
<feature type="binding site" evidence="13">
    <location>
        <position position="82"/>
    </location>
    <ligand>
        <name>heme</name>
        <dbReference type="ChEBI" id="CHEBI:30413"/>
    </ligand>
</feature>
<dbReference type="CDD" id="cd03132">
    <property type="entry name" value="GATase1_catalase"/>
    <property type="match status" value="1"/>
</dbReference>
<feature type="region of interest" description="Disordered" evidence="16">
    <location>
        <begin position="417"/>
        <end position="448"/>
    </location>
</feature>
<dbReference type="RefSeq" id="WP_092808896.1">
    <property type="nucleotide sequence ID" value="NZ_FMVW01000001.1"/>
</dbReference>
<evidence type="ECO:0000313" key="18">
    <source>
        <dbReference type="EMBL" id="SCZ19676.1"/>
    </source>
</evidence>
<keyword evidence="19" id="KW-1185">Reference proteome</keyword>
<feature type="binding site" description="axial binding residue" evidence="12">
    <location>
        <position position="372"/>
    </location>
    <ligand>
        <name>heme</name>
        <dbReference type="ChEBI" id="CHEBI:30413"/>
    </ligand>
    <ligandPart>
        <name>Fe</name>
        <dbReference type="ChEBI" id="CHEBI:18248"/>
    </ligandPart>
</feature>
<accession>A0A1G5M3N6</accession>
<evidence type="ECO:0000256" key="11">
    <source>
        <dbReference type="PIRSR" id="PIRSR038927-1"/>
    </source>
</evidence>
<feature type="binding site" evidence="13">
    <location>
        <position position="368"/>
    </location>
    <ligand>
        <name>heme</name>
        <dbReference type="ChEBI" id="CHEBI:30413"/>
    </ligand>
</feature>
<name>A0A1G5M3N6_AFIMA</name>
<dbReference type="InterPro" id="IPR010582">
    <property type="entry name" value="Catalase_immune_responsive"/>
</dbReference>
<dbReference type="Proteomes" id="UP000199347">
    <property type="component" value="Unassembled WGS sequence"/>
</dbReference>
<gene>
    <name evidence="18" type="ORF">SAMN03080610_00042</name>
</gene>
<dbReference type="PROSITE" id="PS00437">
    <property type="entry name" value="CATALASE_1"/>
    <property type="match status" value="1"/>
</dbReference>
<dbReference type="SUPFAM" id="SSF52317">
    <property type="entry name" value="Class I glutamine amidotransferase-like"/>
    <property type="match status" value="1"/>
</dbReference>
<dbReference type="InterPro" id="IPR029062">
    <property type="entry name" value="Class_I_gatase-like"/>
</dbReference>
<keyword evidence="7 10" id="KW-0560">Oxidoreductase</keyword>
<dbReference type="Gene3D" id="3.40.50.880">
    <property type="match status" value="1"/>
</dbReference>
<dbReference type="PANTHER" id="PTHR42821:SF1">
    <property type="entry name" value="CATALASE-B"/>
    <property type="match status" value="1"/>
</dbReference>
<comment type="cofactor">
    <cofactor evidence="1 10 12">
        <name>heme</name>
        <dbReference type="ChEBI" id="CHEBI:30413"/>
    </cofactor>
</comment>
<dbReference type="Pfam" id="PF06628">
    <property type="entry name" value="Catalase-rel"/>
    <property type="match status" value="1"/>
</dbReference>
<comment type="function">
    <text evidence="10">Decomposes hydrogen peroxide into water and oxygen; serves to protect cells from the toxic effects of hydrogen peroxide.</text>
</comment>
<feature type="active site" evidence="11">
    <location>
        <position position="85"/>
    </location>
</feature>
<dbReference type="GO" id="GO:0042744">
    <property type="term" value="P:hydrogen peroxide catabolic process"/>
    <property type="evidence" value="ECO:0007669"/>
    <property type="project" value="UniProtKB-UniRule"/>
</dbReference>
<reference evidence="18 19" key="1">
    <citation type="submission" date="2016-10" db="EMBL/GenBank/DDBJ databases">
        <authorList>
            <person name="de Groot N.N."/>
        </authorList>
    </citation>
    <scope>NUCLEOTIDE SEQUENCE [LARGE SCALE GENOMIC DNA]</scope>
    <source>
        <strain evidence="18 19">DSM 2698</strain>
    </source>
</reference>
<dbReference type="InterPro" id="IPR018028">
    <property type="entry name" value="Catalase"/>
</dbReference>
<dbReference type="InterPro" id="IPR043156">
    <property type="entry name" value="Catalase_clade2_helical"/>
</dbReference>
<evidence type="ECO:0000256" key="14">
    <source>
        <dbReference type="PIRSR" id="PIRSR038927-4"/>
    </source>
</evidence>
<keyword evidence="9 10" id="KW-0376">Hydrogen peroxide</keyword>
<feature type="cross-link" description="3'-histidyl-3-tyrosine (His-Tyr)" evidence="14">
    <location>
        <begin position="349"/>
        <end position="372"/>
    </location>
</feature>
<feature type="compositionally biased region" description="Polar residues" evidence="16">
    <location>
        <begin position="36"/>
        <end position="52"/>
    </location>
</feature>
<feature type="compositionally biased region" description="Basic and acidic residues" evidence="16">
    <location>
        <begin position="1"/>
        <end position="18"/>
    </location>
</feature>
<dbReference type="STRING" id="1120955.SAMN03080610_00042"/>
<evidence type="ECO:0000313" key="19">
    <source>
        <dbReference type="Proteomes" id="UP000199347"/>
    </source>
</evidence>
<dbReference type="FunFam" id="2.40.180.10:FF:000003">
    <property type="entry name" value="Catalase"/>
    <property type="match status" value="1"/>
</dbReference>
<dbReference type="PROSITE" id="PS00438">
    <property type="entry name" value="CATALASE_2"/>
    <property type="match status" value="1"/>
</dbReference>
<dbReference type="OrthoDB" id="9761719at2"/>
<feature type="binding site" evidence="13">
    <location>
        <position position="122"/>
    </location>
    <ligand>
        <name>heme</name>
        <dbReference type="ChEBI" id="CHEBI:30413"/>
    </ligand>
</feature>
<dbReference type="GO" id="GO:0004096">
    <property type="term" value="F:catalase activity"/>
    <property type="evidence" value="ECO:0007669"/>
    <property type="project" value="UniProtKB-UniRule"/>
</dbReference>
<evidence type="ECO:0000256" key="16">
    <source>
        <dbReference type="SAM" id="MobiDB-lite"/>
    </source>
</evidence>
<comment type="similarity">
    <text evidence="2">Belongs to the catalase family. HPII subfamily.</text>
</comment>
<dbReference type="InterPro" id="IPR020835">
    <property type="entry name" value="Catalase_sf"/>
</dbReference>
<dbReference type="InterPro" id="IPR024708">
    <property type="entry name" value="Catalase_AS"/>
</dbReference>
<dbReference type="AlphaFoldDB" id="A0A1G5M3N6"/>
<dbReference type="PRINTS" id="PR00067">
    <property type="entry name" value="CATALASE"/>
</dbReference>
<dbReference type="Gene3D" id="2.40.180.10">
    <property type="entry name" value="Catalase core domain"/>
    <property type="match status" value="1"/>
</dbReference>
<evidence type="ECO:0000259" key="17">
    <source>
        <dbReference type="SMART" id="SM01060"/>
    </source>
</evidence>
<dbReference type="InterPro" id="IPR041399">
    <property type="entry name" value="Catalase_large_C"/>
</dbReference>
<keyword evidence="4 10" id="KW-0575">Peroxidase</keyword>
<feature type="binding site" evidence="13">
    <location>
        <position position="171"/>
    </location>
    <ligand>
        <name>heme</name>
        <dbReference type="ChEBI" id="CHEBI:30413"/>
    </ligand>
</feature>
<dbReference type="EMBL" id="FMVW01000001">
    <property type="protein sequence ID" value="SCZ19676.1"/>
    <property type="molecule type" value="Genomic_DNA"/>
</dbReference>
<evidence type="ECO:0000256" key="4">
    <source>
        <dbReference type="ARBA" id="ARBA00022559"/>
    </source>
</evidence>
<evidence type="ECO:0000256" key="2">
    <source>
        <dbReference type="ARBA" id="ARBA00010660"/>
    </source>
</evidence>
<evidence type="ECO:0000256" key="6">
    <source>
        <dbReference type="ARBA" id="ARBA00022723"/>
    </source>
</evidence>
<feature type="binding site" evidence="13">
    <location>
        <position position="379"/>
    </location>
    <ligand>
        <name>heme</name>
        <dbReference type="ChEBI" id="CHEBI:30413"/>
    </ligand>
</feature>
<feature type="region of interest" description="Disordered" evidence="16">
    <location>
        <begin position="1"/>
        <end position="59"/>
    </location>
</feature>
<dbReference type="SMART" id="SM01060">
    <property type="entry name" value="Catalase"/>
    <property type="match status" value="1"/>
</dbReference>
<dbReference type="GO" id="GO:0020037">
    <property type="term" value="F:heme binding"/>
    <property type="evidence" value="ECO:0007669"/>
    <property type="project" value="UniProtKB-UniRule"/>
</dbReference>
<dbReference type="InterPro" id="IPR002226">
    <property type="entry name" value="Catalase_haem_BS"/>
</dbReference>
<dbReference type="GO" id="GO:0006979">
    <property type="term" value="P:response to oxidative stress"/>
    <property type="evidence" value="ECO:0007669"/>
    <property type="project" value="InterPro"/>
</dbReference>
<evidence type="ECO:0000256" key="7">
    <source>
        <dbReference type="ARBA" id="ARBA00023002"/>
    </source>
</evidence>
<dbReference type="Gene3D" id="1.20.1370.20">
    <property type="match status" value="1"/>
</dbReference>
<dbReference type="PANTHER" id="PTHR42821">
    <property type="entry name" value="CATALASE"/>
    <property type="match status" value="1"/>
</dbReference>
<evidence type="ECO:0000256" key="5">
    <source>
        <dbReference type="ARBA" id="ARBA00022617"/>
    </source>
</evidence>
<dbReference type="Pfam" id="PF00199">
    <property type="entry name" value="Catalase"/>
    <property type="match status" value="1"/>
</dbReference>
<proteinExistence type="inferred from homology"/>
<dbReference type="EC" id="1.11.1.6" evidence="3 10"/>
<evidence type="ECO:0000256" key="13">
    <source>
        <dbReference type="PIRSR" id="PIRSR038927-3"/>
    </source>
</evidence>